<dbReference type="GO" id="GO:0006355">
    <property type="term" value="P:regulation of DNA-templated transcription"/>
    <property type="evidence" value="ECO:0007669"/>
    <property type="project" value="InterPro"/>
</dbReference>
<proteinExistence type="predicted"/>
<dbReference type="InterPro" id="IPR013321">
    <property type="entry name" value="Arc_rbn_hlx_hlx"/>
</dbReference>
<dbReference type="Gene3D" id="1.10.1220.10">
    <property type="entry name" value="Met repressor-like"/>
    <property type="match status" value="1"/>
</dbReference>
<keyword evidence="3" id="KW-1185">Reference proteome</keyword>
<dbReference type="SUPFAM" id="SSF143100">
    <property type="entry name" value="TTHA1013/TTHA0281-like"/>
    <property type="match status" value="1"/>
</dbReference>
<dbReference type="InterPro" id="IPR031807">
    <property type="entry name" value="HicB-like"/>
</dbReference>
<accession>A0A378JXK4</accession>
<dbReference type="InterPro" id="IPR035069">
    <property type="entry name" value="TTHA1013/TTHA0281-like"/>
</dbReference>
<protein>
    <recommendedName>
        <fullName evidence="1">HicB-like antitoxin of toxin-antitoxin system domain-containing protein</fullName>
    </recommendedName>
</protein>
<gene>
    <name evidence="2" type="ORF">NCTC13315_02842</name>
</gene>
<dbReference type="InterPro" id="IPR051404">
    <property type="entry name" value="TA_system_antitoxin"/>
</dbReference>
<name>A0A378JXK4_9GAMM</name>
<dbReference type="RefSeq" id="WP_115304121.1">
    <property type="nucleotide sequence ID" value="NZ_CAAAHO010000010.1"/>
</dbReference>
<feature type="domain" description="HicB-like antitoxin of toxin-antitoxin system" evidence="1">
    <location>
        <begin position="3"/>
        <end position="126"/>
    </location>
</feature>
<evidence type="ECO:0000259" key="1">
    <source>
        <dbReference type="Pfam" id="PF15919"/>
    </source>
</evidence>
<reference evidence="2 3" key="1">
    <citation type="submission" date="2018-06" db="EMBL/GenBank/DDBJ databases">
        <authorList>
            <consortium name="Pathogen Informatics"/>
            <person name="Doyle S."/>
        </authorList>
    </citation>
    <scope>NUCLEOTIDE SEQUENCE [LARGE SCALE GENOMIC DNA]</scope>
    <source>
        <strain evidence="2 3">NCTC13315</strain>
    </source>
</reference>
<organism evidence="2 3">
    <name type="scientific">Legionella beliardensis</name>
    <dbReference type="NCBI Taxonomy" id="91822"/>
    <lineage>
        <taxon>Bacteria</taxon>
        <taxon>Pseudomonadati</taxon>
        <taxon>Pseudomonadota</taxon>
        <taxon>Gammaproteobacteria</taxon>
        <taxon>Legionellales</taxon>
        <taxon>Legionellaceae</taxon>
        <taxon>Legionella</taxon>
    </lineage>
</organism>
<dbReference type="Pfam" id="PF15919">
    <property type="entry name" value="HicB_lk_antitox"/>
    <property type="match status" value="1"/>
</dbReference>
<dbReference type="Proteomes" id="UP000254968">
    <property type="component" value="Unassembled WGS sequence"/>
</dbReference>
<dbReference type="Gene3D" id="3.30.160.250">
    <property type="match status" value="1"/>
</dbReference>
<dbReference type="EMBL" id="UGNV01000002">
    <property type="protein sequence ID" value="STX55470.1"/>
    <property type="molecule type" value="Genomic_DNA"/>
</dbReference>
<dbReference type="PANTHER" id="PTHR34504:SF2">
    <property type="entry name" value="UPF0150 PROTEIN SSL0259"/>
    <property type="match status" value="1"/>
</dbReference>
<evidence type="ECO:0000313" key="3">
    <source>
        <dbReference type="Proteomes" id="UP000254968"/>
    </source>
</evidence>
<dbReference type="AlphaFoldDB" id="A0A378JXK4"/>
<dbReference type="CDD" id="cd22231">
    <property type="entry name" value="RHH_NikR_HicB-like"/>
    <property type="match status" value="1"/>
</dbReference>
<dbReference type="OrthoDB" id="9807959at2"/>
<evidence type="ECO:0000313" key="2">
    <source>
        <dbReference type="EMBL" id="STX55470.1"/>
    </source>
</evidence>
<dbReference type="PANTHER" id="PTHR34504">
    <property type="entry name" value="ANTITOXIN HICB"/>
    <property type="match status" value="1"/>
</dbReference>
<sequence length="134" mass="14808">MRYPIVIHKDEQSDFGVMVPDIPGCYSAGSTYDEALTNAIEAIECHLEGLLMDNEPIPVGSALDNWINDEGFQGGVWALLDIDLSEISGKAKRINITMPERILSLIDLYAKNHAIKNRSSFLADAALSYIESHK</sequence>